<keyword evidence="2" id="KW-0805">Transcription regulation</keyword>
<dbReference type="PRINTS" id="PR00046">
    <property type="entry name" value="SIGMA70FCT"/>
</dbReference>
<keyword evidence="4" id="KW-0238">DNA-binding</keyword>
<dbReference type="InterPro" id="IPR000943">
    <property type="entry name" value="RNA_pol_sigma70"/>
</dbReference>
<dbReference type="SUPFAM" id="SSF88659">
    <property type="entry name" value="Sigma3 and sigma4 domains of RNA polymerase sigma factors"/>
    <property type="match status" value="2"/>
</dbReference>
<protein>
    <submittedName>
        <fullName evidence="7">Sigma-70 family RNA polymerase sigma factor</fullName>
    </submittedName>
</protein>
<evidence type="ECO:0000259" key="6">
    <source>
        <dbReference type="PROSITE" id="PS00715"/>
    </source>
</evidence>
<comment type="caution">
    <text evidence="7">The sequence shown here is derived from an EMBL/GenBank/DDBJ whole genome shotgun (WGS) entry which is preliminary data.</text>
</comment>
<dbReference type="InterPro" id="IPR013324">
    <property type="entry name" value="RNA_pol_sigma_r3/r4-like"/>
</dbReference>
<dbReference type="GO" id="GO:0016987">
    <property type="term" value="F:sigma factor activity"/>
    <property type="evidence" value="ECO:0007669"/>
    <property type="project" value="UniProtKB-KW"/>
</dbReference>
<dbReference type="InterPro" id="IPR007630">
    <property type="entry name" value="RNA_pol_sigma70_r4"/>
</dbReference>
<evidence type="ECO:0000313" key="8">
    <source>
        <dbReference type="Proteomes" id="UP000703893"/>
    </source>
</evidence>
<keyword evidence="5" id="KW-0804">Transcription</keyword>
<dbReference type="Pfam" id="PF00140">
    <property type="entry name" value="Sigma70_r1_2"/>
    <property type="match status" value="1"/>
</dbReference>
<evidence type="ECO:0000256" key="2">
    <source>
        <dbReference type="ARBA" id="ARBA00023015"/>
    </source>
</evidence>
<dbReference type="Pfam" id="PF04545">
    <property type="entry name" value="Sigma70_r4"/>
    <property type="match status" value="1"/>
</dbReference>
<dbReference type="Gene3D" id="1.10.601.10">
    <property type="entry name" value="RNA Polymerase Primary Sigma Factor"/>
    <property type="match status" value="1"/>
</dbReference>
<dbReference type="Pfam" id="PF04542">
    <property type="entry name" value="Sigma70_r2"/>
    <property type="match status" value="1"/>
</dbReference>
<dbReference type="PROSITE" id="PS00715">
    <property type="entry name" value="SIGMA70_1"/>
    <property type="match status" value="1"/>
</dbReference>
<dbReference type="GO" id="GO:0003677">
    <property type="term" value="F:DNA binding"/>
    <property type="evidence" value="ECO:0007669"/>
    <property type="project" value="UniProtKB-KW"/>
</dbReference>
<feature type="non-terminal residue" evidence="7">
    <location>
        <position position="1"/>
    </location>
</feature>
<dbReference type="Proteomes" id="UP000703893">
    <property type="component" value="Unassembled WGS sequence"/>
</dbReference>
<dbReference type="InterPro" id="IPR014284">
    <property type="entry name" value="RNA_pol_sigma-70_dom"/>
</dbReference>
<dbReference type="PANTHER" id="PTHR30603:SF60">
    <property type="entry name" value="RNA POLYMERASE SIGMA FACTOR RPOD"/>
    <property type="match status" value="1"/>
</dbReference>
<dbReference type="FunFam" id="1.10.601.10:FF:000001">
    <property type="entry name" value="RNA polymerase sigma factor SigA"/>
    <property type="match status" value="1"/>
</dbReference>
<dbReference type="Pfam" id="PF04539">
    <property type="entry name" value="Sigma70_r3"/>
    <property type="match status" value="1"/>
</dbReference>
<dbReference type="InterPro" id="IPR050239">
    <property type="entry name" value="Sigma-70_RNA_pol_init_factors"/>
</dbReference>
<proteinExistence type="inferred from homology"/>
<comment type="similarity">
    <text evidence="1">Belongs to the sigma-70 factor family.</text>
</comment>
<dbReference type="InterPro" id="IPR036388">
    <property type="entry name" value="WH-like_DNA-bd_sf"/>
</dbReference>
<sequence>LYLQEIGRKRLLTHAEELELARRISLGDELAKKQLVAANLRLVVSIARKHLGRGLSFLDLIQEGNMGLMRAAEKYDYRKGYKFSTYATWWIRQAITRAIADQGRTIRVPVHMVETISRVKKTIRLMSQKLGRQPTEQEVACELQITVEKLREITKADREPISLETPIGKDDDSRLGDIIKDQYTASPPATVMNRMLSEDVQNLLESHLTERELYVVRRRFGLDGEAQRTLEGIGHDMGVTRERVRQIEAKALQKLRGSLHKEQLRGYLS</sequence>
<dbReference type="InterPro" id="IPR009042">
    <property type="entry name" value="RNA_pol_sigma70_r1_2"/>
</dbReference>
<dbReference type="EMBL" id="VGJX01000879">
    <property type="protein sequence ID" value="MBM3276141.1"/>
    <property type="molecule type" value="Genomic_DNA"/>
</dbReference>
<evidence type="ECO:0000256" key="4">
    <source>
        <dbReference type="ARBA" id="ARBA00023125"/>
    </source>
</evidence>
<evidence type="ECO:0000313" key="7">
    <source>
        <dbReference type="EMBL" id="MBM3276141.1"/>
    </source>
</evidence>
<dbReference type="InterPro" id="IPR007627">
    <property type="entry name" value="RNA_pol_sigma70_r2"/>
</dbReference>
<dbReference type="Gene3D" id="1.10.10.10">
    <property type="entry name" value="Winged helix-like DNA-binding domain superfamily/Winged helix DNA-binding domain"/>
    <property type="match status" value="2"/>
</dbReference>
<dbReference type="GO" id="GO:0006352">
    <property type="term" value="P:DNA-templated transcription initiation"/>
    <property type="evidence" value="ECO:0007669"/>
    <property type="project" value="InterPro"/>
</dbReference>
<dbReference type="AlphaFoldDB" id="A0A938BMA3"/>
<dbReference type="PANTHER" id="PTHR30603">
    <property type="entry name" value="RNA POLYMERASE SIGMA FACTOR RPO"/>
    <property type="match status" value="1"/>
</dbReference>
<keyword evidence="3" id="KW-0731">Sigma factor</keyword>
<dbReference type="SUPFAM" id="SSF88946">
    <property type="entry name" value="Sigma2 domain of RNA polymerase sigma factors"/>
    <property type="match status" value="1"/>
</dbReference>
<evidence type="ECO:0000256" key="5">
    <source>
        <dbReference type="ARBA" id="ARBA00023163"/>
    </source>
</evidence>
<organism evidence="7 8">
    <name type="scientific">Candidatus Tanganyikabacteria bacterium</name>
    <dbReference type="NCBI Taxonomy" id="2961651"/>
    <lineage>
        <taxon>Bacteria</taxon>
        <taxon>Bacillati</taxon>
        <taxon>Candidatus Sericytochromatia</taxon>
        <taxon>Candidatus Tanganyikabacteria</taxon>
    </lineage>
</organism>
<gene>
    <name evidence="7" type="ORF">FJZ00_13390</name>
</gene>
<accession>A0A938BMA3</accession>
<evidence type="ECO:0000256" key="1">
    <source>
        <dbReference type="ARBA" id="ARBA00007788"/>
    </source>
</evidence>
<reference evidence="7 8" key="1">
    <citation type="submission" date="2019-03" db="EMBL/GenBank/DDBJ databases">
        <title>Lake Tanganyika Metagenome-Assembled Genomes (MAGs).</title>
        <authorList>
            <person name="Tran P."/>
        </authorList>
    </citation>
    <scope>NUCLEOTIDE SEQUENCE [LARGE SCALE GENOMIC DNA]</scope>
    <source>
        <strain evidence="7">K_DeepCast_65m_m2_236</strain>
    </source>
</reference>
<dbReference type="InterPro" id="IPR013325">
    <property type="entry name" value="RNA_pol_sigma_r2"/>
</dbReference>
<dbReference type="PIRSF" id="PIRSF000770">
    <property type="entry name" value="RNA_pol_sigma-SigE/K"/>
    <property type="match status" value="1"/>
</dbReference>
<feature type="domain" description="RNA polymerase sigma-70" evidence="6">
    <location>
        <begin position="59"/>
        <end position="72"/>
    </location>
</feature>
<name>A0A938BMA3_9BACT</name>
<evidence type="ECO:0000256" key="3">
    <source>
        <dbReference type="ARBA" id="ARBA00023082"/>
    </source>
</evidence>
<dbReference type="InterPro" id="IPR007624">
    <property type="entry name" value="RNA_pol_sigma70_r3"/>
</dbReference>
<dbReference type="NCBIfam" id="TIGR02937">
    <property type="entry name" value="sigma70-ECF"/>
    <property type="match status" value="1"/>
</dbReference>